<dbReference type="PANTHER" id="PTHR42648">
    <property type="entry name" value="TRANSPOSASE, PUTATIVE-RELATED"/>
    <property type="match status" value="1"/>
</dbReference>
<keyword evidence="8" id="KW-0808">Transferase</keyword>
<dbReference type="PROSITE" id="PS50994">
    <property type="entry name" value="INTEGRASE"/>
    <property type="match status" value="1"/>
</dbReference>
<keyword evidence="9" id="KW-0233">DNA recombination</keyword>
<dbReference type="Gene3D" id="3.30.420.10">
    <property type="entry name" value="Ribonuclease H-like superfamily/Ribonuclease H"/>
    <property type="match status" value="1"/>
</dbReference>
<dbReference type="GO" id="GO:0004519">
    <property type="term" value="F:endonuclease activity"/>
    <property type="evidence" value="ECO:0007669"/>
    <property type="project" value="UniProtKB-KW"/>
</dbReference>
<dbReference type="GO" id="GO:0046872">
    <property type="term" value="F:metal ion binding"/>
    <property type="evidence" value="ECO:0007669"/>
    <property type="project" value="UniProtKB-KW"/>
</dbReference>
<sequence>IVNEKNSEERINFEDVLYVESLRTNLLSVSKITNKGYEVNFRRNEAVILENGKTILTAVRIGDLYYIKSLNQSAKFSNTKQNNINTWHVRMGHLNEKDLKRASTMVHGMKFKENEKLESCEICVSQKQTQESFPKQREQRTTDLLQIVHSDVCGPMRTCSYSGAKYFVTFTDDFSRYSEVYFMKNKSEVFQKFKMYKNMSETYTGKKIKTLQTDNGLEYMSNEFQSYLNECGIKRRLTAPYTPQQNGIAERKNRTLLEMSRCMLKQANLPTIFWAEAVNTANYIRNRCPTKVLKDEVPLKMWSGKTPTVVYFRPFGLRCYVLIKNKLKGKVIHDQKNVYWLVIRMKQKLIVYGLIKRKWLWSLEM</sequence>
<dbReference type="Pfam" id="PF00665">
    <property type="entry name" value="rve"/>
    <property type="match status" value="1"/>
</dbReference>
<evidence type="ECO:0000256" key="8">
    <source>
        <dbReference type="ARBA" id="ARBA00022932"/>
    </source>
</evidence>
<dbReference type="InterPro" id="IPR025724">
    <property type="entry name" value="GAG-pre-integrase_dom"/>
</dbReference>
<keyword evidence="2" id="KW-0479">Metal-binding</keyword>
<proteinExistence type="evidence at transcript level"/>
<keyword evidence="8" id="KW-0548">Nucleotidyltransferase</keyword>
<dbReference type="InterPro" id="IPR036397">
    <property type="entry name" value="RNaseH_sf"/>
</dbReference>
<evidence type="ECO:0000313" key="11">
    <source>
        <dbReference type="EMBL" id="JAB99356.1"/>
    </source>
</evidence>
<protein>
    <submittedName>
        <fullName evidence="11">Retrovirus-related Pol polyprotein from transposon TNT 1-94</fullName>
    </submittedName>
</protein>
<evidence type="ECO:0000256" key="2">
    <source>
        <dbReference type="ARBA" id="ARBA00022723"/>
    </source>
</evidence>
<dbReference type="PANTHER" id="PTHR42648:SF11">
    <property type="entry name" value="TRANSPOSON TY4-P GAG-POL POLYPROTEIN"/>
    <property type="match status" value="1"/>
</dbReference>
<evidence type="ECO:0000256" key="4">
    <source>
        <dbReference type="ARBA" id="ARBA00022801"/>
    </source>
</evidence>
<feature type="domain" description="Integrase catalytic" evidence="10">
    <location>
        <begin position="130"/>
        <end position="306"/>
    </location>
</feature>
<organism evidence="11">
    <name type="scientific">Ceratitis capitata</name>
    <name type="common">Mediterranean fruit fly</name>
    <name type="synonym">Tephritis capitata</name>
    <dbReference type="NCBI Taxonomy" id="7213"/>
    <lineage>
        <taxon>Eukaryota</taxon>
        <taxon>Metazoa</taxon>
        <taxon>Ecdysozoa</taxon>
        <taxon>Arthropoda</taxon>
        <taxon>Hexapoda</taxon>
        <taxon>Insecta</taxon>
        <taxon>Pterygota</taxon>
        <taxon>Neoptera</taxon>
        <taxon>Endopterygota</taxon>
        <taxon>Diptera</taxon>
        <taxon>Brachycera</taxon>
        <taxon>Muscomorpha</taxon>
        <taxon>Tephritoidea</taxon>
        <taxon>Tephritidae</taxon>
        <taxon>Ceratitis</taxon>
        <taxon>Ceratitis</taxon>
    </lineage>
</organism>
<dbReference type="GO" id="GO:0006310">
    <property type="term" value="P:DNA recombination"/>
    <property type="evidence" value="ECO:0007669"/>
    <property type="project" value="UniProtKB-KW"/>
</dbReference>
<feature type="non-terminal residue" evidence="11">
    <location>
        <position position="1"/>
    </location>
</feature>
<dbReference type="EMBL" id="GAMC01007199">
    <property type="protein sequence ID" value="JAB99356.1"/>
    <property type="molecule type" value="mRNA"/>
</dbReference>
<dbReference type="Pfam" id="PF13976">
    <property type="entry name" value="gag_pre-integrs"/>
    <property type="match status" value="1"/>
</dbReference>
<keyword evidence="6" id="KW-0229">DNA integration</keyword>
<evidence type="ECO:0000259" key="10">
    <source>
        <dbReference type="PROSITE" id="PS50994"/>
    </source>
</evidence>
<dbReference type="InterPro" id="IPR001584">
    <property type="entry name" value="Integrase_cat-core"/>
</dbReference>
<dbReference type="GO" id="GO:0016787">
    <property type="term" value="F:hydrolase activity"/>
    <property type="evidence" value="ECO:0007669"/>
    <property type="project" value="UniProtKB-KW"/>
</dbReference>
<evidence type="ECO:0000256" key="6">
    <source>
        <dbReference type="ARBA" id="ARBA00022908"/>
    </source>
</evidence>
<dbReference type="InterPro" id="IPR012337">
    <property type="entry name" value="RNaseH-like_sf"/>
</dbReference>
<dbReference type="InterPro" id="IPR039537">
    <property type="entry name" value="Retrotran_Ty1/copia-like"/>
</dbReference>
<keyword evidence="7" id="KW-0695">RNA-directed DNA polymerase</keyword>
<evidence type="ECO:0000256" key="7">
    <source>
        <dbReference type="ARBA" id="ARBA00022918"/>
    </source>
</evidence>
<evidence type="ECO:0000256" key="5">
    <source>
        <dbReference type="ARBA" id="ARBA00022842"/>
    </source>
</evidence>
<keyword evidence="4" id="KW-0378">Hydrolase</keyword>
<evidence type="ECO:0000256" key="1">
    <source>
        <dbReference type="ARBA" id="ARBA00022722"/>
    </source>
</evidence>
<keyword evidence="3" id="KW-0255">Endonuclease</keyword>
<reference evidence="11" key="2">
    <citation type="journal article" date="2014" name="BMC Genomics">
        <title>A genomic perspective to assessing quality of mass-reared SIT flies used in Mediterranean fruit fly (Ceratitis capitata) eradication in California.</title>
        <authorList>
            <person name="Calla B."/>
            <person name="Hall B."/>
            <person name="Hou S."/>
            <person name="Geib S.M."/>
        </authorList>
    </citation>
    <scope>NUCLEOTIDE SEQUENCE</scope>
</reference>
<reference evidence="11" key="1">
    <citation type="submission" date="2013-07" db="EMBL/GenBank/DDBJ databases">
        <authorList>
            <person name="Geib S."/>
        </authorList>
    </citation>
    <scope>NUCLEOTIDE SEQUENCE</scope>
</reference>
<evidence type="ECO:0000256" key="9">
    <source>
        <dbReference type="ARBA" id="ARBA00023172"/>
    </source>
</evidence>
<accession>W8C0Z0</accession>
<dbReference type="GO" id="GO:0003887">
    <property type="term" value="F:DNA-directed DNA polymerase activity"/>
    <property type="evidence" value="ECO:0007669"/>
    <property type="project" value="UniProtKB-KW"/>
</dbReference>
<keyword evidence="1" id="KW-0540">Nuclease</keyword>
<dbReference type="SUPFAM" id="SSF53098">
    <property type="entry name" value="Ribonuclease H-like"/>
    <property type="match status" value="1"/>
</dbReference>
<dbReference type="AlphaFoldDB" id="W8C0Z0"/>
<name>W8C0Z0_CERCA</name>
<keyword evidence="8" id="KW-0239">DNA-directed DNA polymerase</keyword>
<keyword evidence="5" id="KW-0460">Magnesium</keyword>
<gene>
    <name evidence="11" type="primary">POLX</name>
</gene>
<dbReference type="GO" id="GO:0003964">
    <property type="term" value="F:RNA-directed DNA polymerase activity"/>
    <property type="evidence" value="ECO:0007669"/>
    <property type="project" value="UniProtKB-KW"/>
</dbReference>
<dbReference type="GO" id="GO:0003676">
    <property type="term" value="F:nucleic acid binding"/>
    <property type="evidence" value="ECO:0007669"/>
    <property type="project" value="InterPro"/>
</dbReference>
<dbReference type="GO" id="GO:0015074">
    <property type="term" value="P:DNA integration"/>
    <property type="evidence" value="ECO:0007669"/>
    <property type="project" value="UniProtKB-KW"/>
</dbReference>
<evidence type="ECO:0000256" key="3">
    <source>
        <dbReference type="ARBA" id="ARBA00022759"/>
    </source>
</evidence>